<evidence type="ECO:0000256" key="1">
    <source>
        <dbReference type="ARBA" id="ARBA00001946"/>
    </source>
</evidence>
<evidence type="ECO:0000259" key="11">
    <source>
        <dbReference type="Pfam" id="PF02878"/>
    </source>
</evidence>
<dbReference type="PROSITE" id="PS00710">
    <property type="entry name" value="PGM_PMM"/>
    <property type="match status" value="1"/>
</dbReference>
<dbReference type="AlphaFoldDB" id="A0A3B0JP51"/>
<dbReference type="Pfam" id="PF02878">
    <property type="entry name" value="PGM_PMM_I"/>
    <property type="match status" value="1"/>
</dbReference>
<keyword evidence="5" id="KW-0313">Glucose metabolism</keyword>
<dbReference type="EMBL" id="OUUW01000001">
    <property type="protein sequence ID" value="SPP74431.1"/>
    <property type="molecule type" value="Genomic_DNA"/>
</dbReference>
<dbReference type="GO" id="GO:0006006">
    <property type="term" value="P:glucose metabolic process"/>
    <property type="evidence" value="ECO:0007669"/>
    <property type="project" value="UniProtKB-KW"/>
</dbReference>
<proteinExistence type="inferred from homology"/>
<keyword evidence="4" id="KW-0963">Cytoplasm</keyword>
<keyword evidence="15" id="KW-1185">Reference proteome</keyword>
<dbReference type="GO" id="GO:0005737">
    <property type="term" value="C:cytoplasm"/>
    <property type="evidence" value="ECO:0007669"/>
    <property type="project" value="UniProtKB-SubCell"/>
</dbReference>
<dbReference type="SUPFAM" id="SSF53738">
    <property type="entry name" value="Phosphoglucomutase, first 3 domains"/>
    <property type="match status" value="3"/>
</dbReference>
<reference evidence="15" key="1">
    <citation type="submission" date="2018-01" db="EMBL/GenBank/DDBJ databases">
        <authorList>
            <person name="Alioto T."/>
            <person name="Alioto T."/>
        </authorList>
    </citation>
    <scope>NUCLEOTIDE SEQUENCE [LARGE SCALE GENOMIC DNA]</scope>
</reference>
<dbReference type="Pfam" id="PF02880">
    <property type="entry name" value="PGM_PMM_III"/>
    <property type="match status" value="1"/>
</dbReference>
<dbReference type="Proteomes" id="UP000268350">
    <property type="component" value="Unassembled WGS sequence"/>
</dbReference>
<keyword evidence="8" id="KW-0460">Magnesium</keyword>
<comment type="subcellular location">
    <subcellularLocation>
        <location evidence="2">Cytoplasm</location>
    </subcellularLocation>
</comment>
<evidence type="ECO:0000313" key="15">
    <source>
        <dbReference type="Proteomes" id="UP000268350"/>
    </source>
</evidence>
<sequence>MCQPTSQMICQLKNMTLSGDPELDGQIRKWIRWDRCPSTSAQIMDAVKAQDWETLRKRLCNRITFGTAGLRACMRAGFDSMNELVVVQTAQGLCEYIKAQYPKSEDWKERGIVFGYDGRYNSHRFAELSAIVFLNNNFRVYLFKRLVATPFVPYTILRLGCLAGVMVTASHNPKEDNGYKVYWTNGAQIIPPHDAGIQESIMQNLEPRSESWDETALCCSDFLDDPYDSVVPFYYDSLKRNFSCKLLEMNAKCPISFTHSAMHGVGHPYVKQAFEKVRLKPFVSVVEQAEADPEFPTTPMPNPEEGKTSLQLSIKTAKQYKTEIILANDPDADRLAVAEIAEDGNYKLFNGNELGALLGWWCLENYRARNPNADISKCAMIASTVSSKFLGSMAKQEGFEFYETLTGFKWMGNKAIELQEAGKTVLFAFEEAIGFMVGTAVLDKDGVSAAAHTATMACYLRCTQCMTLQEKLRELYETYGYHNSICSYVICRCPPVIERIFQRLRNFDNCQPNTYPKSILNGTYEIEHVRDLTTGYDSSTSDKKATLPTSSSSQMITFTFKNGVVVTLRTSGTEPKVKYYAEIIGKPEEKNWLKLTNTLNTMVEAIVEEFYQPAKNNLERKKD</sequence>
<dbReference type="PRINTS" id="PR00509">
    <property type="entry name" value="PGMPMM"/>
</dbReference>
<dbReference type="InterPro" id="IPR016055">
    <property type="entry name" value="A-D-PHexomutase_a/b/a-I/II/III"/>
</dbReference>
<evidence type="ECO:0000259" key="12">
    <source>
        <dbReference type="Pfam" id="PF02879"/>
    </source>
</evidence>
<evidence type="ECO:0000259" key="13">
    <source>
        <dbReference type="Pfam" id="PF02880"/>
    </source>
</evidence>
<dbReference type="GO" id="GO:0006166">
    <property type="term" value="P:purine ribonucleoside salvage"/>
    <property type="evidence" value="ECO:0007669"/>
    <property type="project" value="TreeGrafter"/>
</dbReference>
<comment type="cofactor">
    <cofactor evidence="1">
        <name>Mg(2+)</name>
        <dbReference type="ChEBI" id="CHEBI:18420"/>
    </cofactor>
</comment>
<evidence type="ECO:0000256" key="5">
    <source>
        <dbReference type="ARBA" id="ARBA00022526"/>
    </source>
</evidence>
<comment type="similarity">
    <text evidence="3">Belongs to the phosphohexose mutase family.</text>
</comment>
<dbReference type="Pfam" id="PF02879">
    <property type="entry name" value="PGM_PMM_II"/>
    <property type="match status" value="1"/>
</dbReference>
<dbReference type="OrthoDB" id="8300170at2759"/>
<dbReference type="InterPro" id="IPR005844">
    <property type="entry name" value="A-D-PHexomutase_a/b/a-I"/>
</dbReference>
<dbReference type="InterPro" id="IPR005841">
    <property type="entry name" value="Alpha-D-phosphohexomutase_SF"/>
</dbReference>
<dbReference type="FunFam" id="3.40.120.10:FF:000017">
    <property type="entry name" value="glucose 1,6-bisphosphate synthase"/>
    <property type="match status" value="1"/>
</dbReference>
<evidence type="ECO:0000256" key="10">
    <source>
        <dbReference type="ARBA" id="ARBA00023277"/>
    </source>
</evidence>
<accession>A0A3B0JP51</accession>
<keyword evidence="9" id="KW-0413">Isomerase</keyword>
<feature type="domain" description="Alpha-D-phosphohexomutase alpha/beta/alpha" evidence="11">
    <location>
        <begin position="63"/>
        <end position="204"/>
    </location>
</feature>
<dbReference type="SUPFAM" id="SSF55957">
    <property type="entry name" value="Phosphoglucomutase, C-terminal domain"/>
    <property type="match status" value="1"/>
</dbReference>
<dbReference type="Gene3D" id="3.40.120.10">
    <property type="entry name" value="Alpha-D-Glucose-1,6-Bisphosphate, subunit A, domain 3"/>
    <property type="match status" value="3"/>
</dbReference>
<keyword evidence="6" id="KW-0597">Phosphoprotein</keyword>
<evidence type="ECO:0000256" key="2">
    <source>
        <dbReference type="ARBA" id="ARBA00004496"/>
    </source>
</evidence>
<dbReference type="InterPro" id="IPR016066">
    <property type="entry name" value="A-D-PHexomutase_CS"/>
</dbReference>
<evidence type="ECO:0000256" key="9">
    <source>
        <dbReference type="ARBA" id="ARBA00023235"/>
    </source>
</evidence>
<dbReference type="InterPro" id="IPR005845">
    <property type="entry name" value="A-D-PHexomutase_a/b/a-II"/>
</dbReference>
<keyword evidence="10" id="KW-0119">Carbohydrate metabolism</keyword>
<dbReference type="CDD" id="cd05799">
    <property type="entry name" value="PGM2"/>
    <property type="match status" value="1"/>
</dbReference>
<dbReference type="PANTHER" id="PTHR45745">
    <property type="entry name" value="PHOSPHOMANNOMUTASE 45A"/>
    <property type="match status" value="1"/>
</dbReference>
<dbReference type="STRING" id="7266.A0A3B0JP51"/>
<dbReference type="InterPro" id="IPR005846">
    <property type="entry name" value="A-D-PHexomutase_a/b/a-III"/>
</dbReference>
<gene>
    <name evidence="14" type="ORF">DGUA_6G002062</name>
</gene>
<dbReference type="InterPro" id="IPR036900">
    <property type="entry name" value="A-D-PHexomutase_C_sf"/>
</dbReference>
<evidence type="ECO:0000256" key="8">
    <source>
        <dbReference type="ARBA" id="ARBA00022842"/>
    </source>
</evidence>
<dbReference type="GO" id="GO:0005634">
    <property type="term" value="C:nucleus"/>
    <property type="evidence" value="ECO:0007669"/>
    <property type="project" value="TreeGrafter"/>
</dbReference>
<feature type="domain" description="Alpha-D-phosphohexomutase alpha/beta/alpha" evidence="13">
    <location>
        <begin position="350"/>
        <end position="479"/>
    </location>
</feature>
<protein>
    <submittedName>
        <fullName evidence="14">Blast:Glucose 1,6-bisphosphate synthase</fullName>
    </submittedName>
</protein>
<keyword evidence="7" id="KW-0479">Metal-binding</keyword>
<evidence type="ECO:0000256" key="6">
    <source>
        <dbReference type="ARBA" id="ARBA00022553"/>
    </source>
</evidence>
<dbReference type="FunFam" id="3.40.120.10:FF:000035">
    <property type="entry name" value="Pgm3p"/>
    <property type="match status" value="1"/>
</dbReference>
<dbReference type="GO" id="GO:0008973">
    <property type="term" value="F:phosphopentomutase activity"/>
    <property type="evidence" value="ECO:0007669"/>
    <property type="project" value="TreeGrafter"/>
</dbReference>
<feature type="domain" description="Alpha-D-phosphohexomutase alpha/beta/alpha" evidence="12">
    <location>
        <begin position="234"/>
        <end position="338"/>
    </location>
</feature>
<evidence type="ECO:0000256" key="3">
    <source>
        <dbReference type="ARBA" id="ARBA00010231"/>
    </source>
</evidence>
<evidence type="ECO:0000256" key="7">
    <source>
        <dbReference type="ARBA" id="ARBA00022723"/>
    </source>
</evidence>
<organism evidence="14 15">
    <name type="scientific">Drosophila guanche</name>
    <name type="common">Fruit fly</name>
    <dbReference type="NCBI Taxonomy" id="7266"/>
    <lineage>
        <taxon>Eukaryota</taxon>
        <taxon>Metazoa</taxon>
        <taxon>Ecdysozoa</taxon>
        <taxon>Arthropoda</taxon>
        <taxon>Hexapoda</taxon>
        <taxon>Insecta</taxon>
        <taxon>Pterygota</taxon>
        <taxon>Neoptera</taxon>
        <taxon>Endopterygota</taxon>
        <taxon>Diptera</taxon>
        <taxon>Brachycera</taxon>
        <taxon>Muscomorpha</taxon>
        <taxon>Ephydroidea</taxon>
        <taxon>Drosophilidae</taxon>
        <taxon>Drosophila</taxon>
        <taxon>Sophophora</taxon>
    </lineage>
</organism>
<dbReference type="PANTHER" id="PTHR45745:SF1">
    <property type="entry name" value="PHOSPHOGLUCOMUTASE 2B-RELATED"/>
    <property type="match status" value="1"/>
</dbReference>
<evidence type="ECO:0000313" key="14">
    <source>
        <dbReference type="EMBL" id="SPP74431.1"/>
    </source>
</evidence>
<evidence type="ECO:0000256" key="4">
    <source>
        <dbReference type="ARBA" id="ARBA00022490"/>
    </source>
</evidence>
<dbReference type="OMA" id="RYKSKEF"/>
<name>A0A3B0JP51_DROGU</name>
<dbReference type="GO" id="GO:0000287">
    <property type="term" value="F:magnesium ion binding"/>
    <property type="evidence" value="ECO:0007669"/>
    <property type="project" value="InterPro"/>
</dbReference>